<proteinExistence type="predicted"/>
<organism evidence="6 7">
    <name type="scientific">Neoroseomonas lacus</name>
    <dbReference type="NCBI Taxonomy" id="287609"/>
    <lineage>
        <taxon>Bacteria</taxon>
        <taxon>Pseudomonadati</taxon>
        <taxon>Pseudomonadota</taxon>
        <taxon>Alphaproteobacteria</taxon>
        <taxon>Acetobacterales</taxon>
        <taxon>Acetobacteraceae</taxon>
        <taxon>Neoroseomonas</taxon>
    </lineage>
</organism>
<evidence type="ECO:0000313" key="6">
    <source>
        <dbReference type="EMBL" id="GGJ17083.1"/>
    </source>
</evidence>
<dbReference type="PANTHER" id="PTHR10961:SF46">
    <property type="entry name" value="PEROXISOMAL SARCOSINE OXIDASE"/>
    <property type="match status" value="1"/>
</dbReference>
<dbReference type="RefSeq" id="WP_308423153.1">
    <property type="nucleotide sequence ID" value="NZ_BMKW01000006.1"/>
</dbReference>
<name>A0A917NPX1_9PROT</name>
<dbReference type="InterPro" id="IPR006076">
    <property type="entry name" value="FAD-dep_OxRdtase"/>
</dbReference>
<keyword evidence="2" id="KW-0285">Flavoprotein</keyword>
<feature type="domain" description="FAD dependent oxidoreductase" evidence="5">
    <location>
        <begin position="11"/>
        <end position="356"/>
    </location>
</feature>
<sequence length="400" mass="42656">MTVRAPRRQGRILVAGGGIAGLCTAWALTRRGFAVTVIEQGDLPNPLGSSFDEHRIIRHAYGEMRGYARLIPQAFAAWDELWSDLGAVHLEPTPSIHLLSSGQESWIEAVAATQAEAGLALREIDPATARRSFPMLRVEAFARILEAQGSGILFASRIVEDLVRWLARHGAQLLSRTRVTAIDPVRGTVTADARDYEADLVVVAAGAWVGRLLPAYDRAAVPSRQAVIYLEPPATMAAAWAVAPVIISRGANGAYILPPRQGTRLKIGDHSFSLTGDPDAPRDVRTEDVARLHSAIAGNLRDAESYRITDCRACYYTVTADERFIVEPLAECGWIISACSGHGFKFGALMGRAVAQAIAGERSAESVPSWAGGGAPANRCAVITENVQGAAVPAAVPPAA</sequence>
<dbReference type="EMBL" id="BMKW01000006">
    <property type="protein sequence ID" value="GGJ17083.1"/>
    <property type="molecule type" value="Genomic_DNA"/>
</dbReference>
<evidence type="ECO:0000256" key="2">
    <source>
        <dbReference type="ARBA" id="ARBA00022630"/>
    </source>
</evidence>
<reference evidence="6" key="2">
    <citation type="submission" date="2020-09" db="EMBL/GenBank/DDBJ databases">
        <authorList>
            <person name="Sun Q."/>
            <person name="Zhou Y."/>
        </authorList>
    </citation>
    <scope>NUCLEOTIDE SEQUENCE</scope>
    <source>
        <strain evidence="6">CGMCC 1.3617</strain>
    </source>
</reference>
<keyword evidence="7" id="KW-1185">Reference proteome</keyword>
<evidence type="ECO:0000313" key="7">
    <source>
        <dbReference type="Proteomes" id="UP000661507"/>
    </source>
</evidence>
<dbReference type="Gene3D" id="3.50.50.60">
    <property type="entry name" value="FAD/NAD(P)-binding domain"/>
    <property type="match status" value="1"/>
</dbReference>
<evidence type="ECO:0000256" key="3">
    <source>
        <dbReference type="ARBA" id="ARBA00022827"/>
    </source>
</evidence>
<dbReference type="AlphaFoldDB" id="A0A917NPX1"/>
<dbReference type="Pfam" id="PF01266">
    <property type="entry name" value="DAO"/>
    <property type="match status" value="1"/>
</dbReference>
<dbReference type="Proteomes" id="UP000661507">
    <property type="component" value="Unassembled WGS sequence"/>
</dbReference>
<keyword evidence="4" id="KW-0560">Oxidoreductase</keyword>
<dbReference type="GO" id="GO:0008115">
    <property type="term" value="F:sarcosine oxidase activity"/>
    <property type="evidence" value="ECO:0007669"/>
    <property type="project" value="TreeGrafter"/>
</dbReference>
<dbReference type="PANTHER" id="PTHR10961">
    <property type="entry name" value="PEROXISOMAL SARCOSINE OXIDASE"/>
    <property type="match status" value="1"/>
</dbReference>
<evidence type="ECO:0000256" key="4">
    <source>
        <dbReference type="ARBA" id="ARBA00023002"/>
    </source>
</evidence>
<protein>
    <submittedName>
        <fullName evidence="6">FAD-dependent oxidoreductase</fullName>
    </submittedName>
</protein>
<dbReference type="InterPro" id="IPR036188">
    <property type="entry name" value="FAD/NAD-bd_sf"/>
</dbReference>
<keyword evidence="3" id="KW-0274">FAD</keyword>
<comment type="caution">
    <text evidence="6">The sequence shown here is derived from an EMBL/GenBank/DDBJ whole genome shotgun (WGS) entry which is preliminary data.</text>
</comment>
<comment type="cofactor">
    <cofactor evidence="1">
        <name>FAD</name>
        <dbReference type="ChEBI" id="CHEBI:57692"/>
    </cofactor>
</comment>
<dbReference type="InterPro" id="IPR045170">
    <property type="entry name" value="MTOX"/>
</dbReference>
<evidence type="ECO:0000259" key="5">
    <source>
        <dbReference type="Pfam" id="PF01266"/>
    </source>
</evidence>
<dbReference type="SUPFAM" id="SSF51905">
    <property type="entry name" value="FAD/NAD(P)-binding domain"/>
    <property type="match status" value="1"/>
</dbReference>
<accession>A0A917NPX1</accession>
<evidence type="ECO:0000256" key="1">
    <source>
        <dbReference type="ARBA" id="ARBA00001974"/>
    </source>
</evidence>
<reference evidence="6" key="1">
    <citation type="journal article" date="2014" name="Int. J. Syst. Evol. Microbiol.">
        <title>Complete genome sequence of Corynebacterium casei LMG S-19264T (=DSM 44701T), isolated from a smear-ripened cheese.</title>
        <authorList>
            <consortium name="US DOE Joint Genome Institute (JGI-PGF)"/>
            <person name="Walter F."/>
            <person name="Albersmeier A."/>
            <person name="Kalinowski J."/>
            <person name="Ruckert C."/>
        </authorList>
    </citation>
    <scope>NUCLEOTIDE SEQUENCE</scope>
    <source>
        <strain evidence="6">CGMCC 1.3617</strain>
    </source>
</reference>
<dbReference type="SUPFAM" id="SSF54373">
    <property type="entry name" value="FAD-linked reductases, C-terminal domain"/>
    <property type="match status" value="1"/>
</dbReference>
<gene>
    <name evidence="6" type="ORF">GCM10011320_25560</name>
</gene>
<dbReference type="GO" id="GO:0050660">
    <property type="term" value="F:flavin adenine dinucleotide binding"/>
    <property type="evidence" value="ECO:0007669"/>
    <property type="project" value="InterPro"/>
</dbReference>
<dbReference type="Gene3D" id="3.30.9.10">
    <property type="entry name" value="D-Amino Acid Oxidase, subunit A, domain 2"/>
    <property type="match status" value="1"/>
</dbReference>